<evidence type="ECO:0000313" key="1">
    <source>
        <dbReference type="Proteomes" id="UP000887579"/>
    </source>
</evidence>
<name>A0AC34F7A0_9BILA</name>
<dbReference type="WBParaSite" id="ES5_v2.g13025.t1">
    <property type="protein sequence ID" value="ES5_v2.g13025.t1"/>
    <property type="gene ID" value="ES5_v2.g13025"/>
</dbReference>
<dbReference type="Proteomes" id="UP000887579">
    <property type="component" value="Unplaced"/>
</dbReference>
<reference evidence="2" key="1">
    <citation type="submission" date="2022-11" db="UniProtKB">
        <authorList>
            <consortium name="WormBaseParasite"/>
        </authorList>
    </citation>
    <scope>IDENTIFICATION</scope>
</reference>
<organism evidence="1 2">
    <name type="scientific">Panagrolaimus sp. ES5</name>
    <dbReference type="NCBI Taxonomy" id="591445"/>
    <lineage>
        <taxon>Eukaryota</taxon>
        <taxon>Metazoa</taxon>
        <taxon>Ecdysozoa</taxon>
        <taxon>Nematoda</taxon>
        <taxon>Chromadorea</taxon>
        <taxon>Rhabditida</taxon>
        <taxon>Tylenchina</taxon>
        <taxon>Panagrolaimomorpha</taxon>
        <taxon>Panagrolaimoidea</taxon>
        <taxon>Panagrolaimidae</taxon>
        <taxon>Panagrolaimus</taxon>
    </lineage>
</organism>
<protein>
    <submittedName>
        <fullName evidence="2">Methyltransferase domain-containing protein</fullName>
    </submittedName>
</protein>
<proteinExistence type="predicted"/>
<accession>A0AC34F7A0</accession>
<sequence length="426" mass="49078">MSNSFVTYIEQTLKECQYLVDMYMIDYFVEDLWHQILPSWQNFYESHLLSIDSDRKAVVDLVKHILRRPNEPLFVQFNSPEPLSMLALKAVISNIELKQWQIPNYPQEILPKIELSDESKPTAFTNLRHSLPPALRIKIKNKKEHEVSRISDVAKILINKLGPIDEIVDVGAGIGHLSRILSLLLEKKVSTIEGDPLLVETANKLDERIAKNLKYLSKRNKIEKSGEWNSPDRKALYIEEEKQMGDSEGKRLLLTGLHTCGDFSATILKYFCANDDARILLHFGCCYHKLNNAGDKLFKDIYEGKENNVTTKGYPLSQAFSHLKLTYAAREVACFGHEQFIAKLNESIGKKLFFVNCYRAIVEWILLDCPKPSETYLLDGTLRHQGLRGFRGAEEMDFLQYADEALRDKPAMKEKFYQIVRFLVLN</sequence>
<evidence type="ECO:0000313" key="2">
    <source>
        <dbReference type="WBParaSite" id="ES5_v2.g13025.t1"/>
    </source>
</evidence>